<gene>
    <name evidence="1" type="ORF">MILUP08_40570</name>
</gene>
<proteinExistence type="predicted"/>
<comment type="caution">
    <text evidence="1">The sequence shown here is derived from an EMBL/GenBank/DDBJ whole genome shotgun (WGS) entry which is preliminary data.</text>
</comment>
<dbReference type="Proteomes" id="UP000003448">
    <property type="component" value="Unassembled WGS sequence"/>
</dbReference>
<organism evidence="1 2">
    <name type="scientific">Micromonospora lupini str. Lupac 08</name>
    <dbReference type="NCBI Taxonomy" id="1150864"/>
    <lineage>
        <taxon>Bacteria</taxon>
        <taxon>Bacillati</taxon>
        <taxon>Actinomycetota</taxon>
        <taxon>Actinomycetes</taxon>
        <taxon>Micromonosporales</taxon>
        <taxon>Micromonosporaceae</taxon>
        <taxon>Micromonospora</taxon>
    </lineage>
</organism>
<reference evidence="2" key="1">
    <citation type="journal article" date="2012" name="J. Bacteriol.">
        <title>Genome Sequence of Micromonospora lupini Lupac 08, Isolated from Root Nodules of Lupinus angustifolius.</title>
        <authorList>
            <person name="Alonso-Vega P."/>
            <person name="Normand P."/>
            <person name="Bacigalupe R."/>
            <person name="Pujic P."/>
            <person name="Lajus A."/>
            <person name="Vallenet D."/>
            <person name="Carro L."/>
            <person name="Coll P."/>
            <person name="Trujillo M.E."/>
        </authorList>
    </citation>
    <scope>NUCLEOTIDE SEQUENCE [LARGE SCALE GENOMIC DNA]</scope>
    <source>
        <strain evidence="2">Lupac 08</strain>
    </source>
</reference>
<evidence type="ECO:0000313" key="1">
    <source>
        <dbReference type="EMBL" id="CCH15660.1"/>
    </source>
</evidence>
<keyword evidence="2" id="KW-1185">Reference proteome</keyword>
<dbReference type="AlphaFoldDB" id="I0KVR3"/>
<evidence type="ECO:0000313" key="2">
    <source>
        <dbReference type="Proteomes" id="UP000003448"/>
    </source>
</evidence>
<dbReference type="EMBL" id="CAIE01000008">
    <property type="protein sequence ID" value="CCH15660.1"/>
    <property type="molecule type" value="Genomic_DNA"/>
</dbReference>
<name>I0KVR3_9ACTN</name>
<dbReference type="STRING" id="1150864.MILUP08_40570"/>
<sequence>MATGCSLVTVTRPVARSTCTSRTPAIAPTSALTALTQCPQVMPRTWYVVSTMNLSLRQARAYTPQG</sequence>
<accession>I0KVR3</accession>
<protein>
    <submittedName>
        <fullName evidence="1">Uncharacterized protein</fullName>
    </submittedName>
</protein>